<dbReference type="InterPro" id="IPR013424">
    <property type="entry name" value="Ice-binding_C"/>
</dbReference>
<dbReference type="Pfam" id="PF07589">
    <property type="entry name" value="PEP-CTERM"/>
    <property type="match status" value="1"/>
</dbReference>
<dbReference type="NCBIfam" id="TIGR02595">
    <property type="entry name" value="PEP_CTERM"/>
    <property type="match status" value="1"/>
</dbReference>
<keyword evidence="1" id="KW-0472">Membrane</keyword>
<keyword evidence="1" id="KW-1133">Transmembrane helix</keyword>
<feature type="domain" description="Ice-binding protein C-terminal" evidence="2">
    <location>
        <begin position="158"/>
        <end position="177"/>
    </location>
</feature>
<keyword evidence="1" id="KW-0812">Transmembrane</keyword>
<gene>
    <name evidence="3" type="ORF">GCM10011585_26970</name>
</gene>
<sequence>MFSLPGSRRTRKATLLALCAAVFALFVPVALHASSITYNLTLTPSAGSPFGGTGTITLNSAVPATGQVDYTQANGGLLDVTFNIDGQNFSLAGATGTTLVRFLNGQLNDITFAETIGTTPERFTLDSTAGYAFYYNDGQAASYGTFSVAGIAGTSPSPVPEPSSLLLFATGLLGAAGLLYFRMARETVSAKSC</sequence>
<evidence type="ECO:0000313" key="3">
    <source>
        <dbReference type="EMBL" id="GGG82067.1"/>
    </source>
</evidence>
<feature type="transmembrane region" description="Helical" evidence="1">
    <location>
        <begin position="164"/>
        <end position="181"/>
    </location>
</feature>
<dbReference type="AlphaFoldDB" id="A0A917M8K0"/>
<dbReference type="RefSeq" id="WP_188554718.1">
    <property type="nucleotide sequence ID" value="NZ_BMGT01000003.1"/>
</dbReference>
<keyword evidence="4" id="KW-1185">Reference proteome</keyword>
<organism evidence="3 4">
    <name type="scientific">Edaphobacter dinghuensis</name>
    <dbReference type="NCBI Taxonomy" id="1560005"/>
    <lineage>
        <taxon>Bacteria</taxon>
        <taxon>Pseudomonadati</taxon>
        <taxon>Acidobacteriota</taxon>
        <taxon>Terriglobia</taxon>
        <taxon>Terriglobales</taxon>
        <taxon>Acidobacteriaceae</taxon>
        <taxon>Edaphobacter</taxon>
    </lineage>
</organism>
<evidence type="ECO:0000259" key="2">
    <source>
        <dbReference type="Pfam" id="PF07589"/>
    </source>
</evidence>
<comment type="caution">
    <text evidence="3">The sequence shown here is derived from an EMBL/GenBank/DDBJ whole genome shotgun (WGS) entry which is preliminary data.</text>
</comment>
<protein>
    <recommendedName>
        <fullName evidence="2">Ice-binding protein C-terminal domain-containing protein</fullName>
    </recommendedName>
</protein>
<accession>A0A917M8K0</accession>
<evidence type="ECO:0000256" key="1">
    <source>
        <dbReference type="SAM" id="Phobius"/>
    </source>
</evidence>
<dbReference type="EMBL" id="BMGT01000003">
    <property type="protein sequence ID" value="GGG82067.1"/>
    <property type="molecule type" value="Genomic_DNA"/>
</dbReference>
<dbReference type="Proteomes" id="UP000647241">
    <property type="component" value="Unassembled WGS sequence"/>
</dbReference>
<reference evidence="3" key="1">
    <citation type="journal article" date="2014" name="Int. J. Syst. Evol. Microbiol.">
        <title>Complete genome sequence of Corynebacterium casei LMG S-19264T (=DSM 44701T), isolated from a smear-ripened cheese.</title>
        <authorList>
            <consortium name="US DOE Joint Genome Institute (JGI-PGF)"/>
            <person name="Walter F."/>
            <person name="Albersmeier A."/>
            <person name="Kalinowski J."/>
            <person name="Ruckert C."/>
        </authorList>
    </citation>
    <scope>NUCLEOTIDE SEQUENCE</scope>
    <source>
        <strain evidence="3">CGMCC 1.12997</strain>
    </source>
</reference>
<evidence type="ECO:0000313" key="4">
    <source>
        <dbReference type="Proteomes" id="UP000647241"/>
    </source>
</evidence>
<reference evidence="3" key="2">
    <citation type="submission" date="2020-09" db="EMBL/GenBank/DDBJ databases">
        <authorList>
            <person name="Sun Q."/>
            <person name="Zhou Y."/>
        </authorList>
    </citation>
    <scope>NUCLEOTIDE SEQUENCE</scope>
    <source>
        <strain evidence="3">CGMCC 1.12997</strain>
    </source>
</reference>
<proteinExistence type="predicted"/>
<name>A0A917M8K0_9BACT</name>